<name>G5IY22_CROWT</name>
<comment type="caution">
    <text evidence="1">The sequence shown here is derived from an EMBL/GenBank/DDBJ whole genome shotgun (WGS) entry which is preliminary data.</text>
</comment>
<organism evidence="1 2">
    <name type="scientific">Crocosphaera watsonii WH 0003</name>
    <dbReference type="NCBI Taxonomy" id="423471"/>
    <lineage>
        <taxon>Bacteria</taxon>
        <taxon>Bacillati</taxon>
        <taxon>Cyanobacteriota</taxon>
        <taxon>Cyanophyceae</taxon>
        <taxon>Oscillatoriophycideae</taxon>
        <taxon>Chroococcales</taxon>
        <taxon>Aphanothecaceae</taxon>
        <taxon>Crocosphaera</taxon>
    </lineage>
</organism>
<evidence type="ECO:0000313" key="1">
    <source>
        <dbReference type="EMBL" id="EHJ15161.1"/>
    </source>
</evidence>
<proteinExistence type="predicted"/>
<protein>
    <submittedName>
        <fullName evidence="1">Uncharacterized protein</fullName>
    </submittedName>
</protein>
<dbReference type="Proteomes" id="UP000003477">
    <property type="component" value="Unassembled WGS sequence"/>
</dbReference>
<sequence length="81" mass="9141">MTKAEIKEKVMKTKKLIASELENLTEEQLNQVYDVIKNLNDSVTVETKPSLMSKLSQIKIDAPENFSTQIADSLGRDISEE</sequence>
<reference evidence="1 2" key="1">
    <citation type="journal article" date="2011" name="Front. Microbiol.">
        <title>Two Strains of Crocosphaera watsonii with Highly Conserved Genomes are Distinguished by Strain-Specific Features.</title>
        <authorList>
            <person name="Bench S.R."/>
            <person name="Ilikchyan I.N."/>
            <person name="Tripp H.J."/>
            <person name="Zehr J.P."/>
        </authorList>
    </citation>
    <scope>NUCLEOTIDE SEQUENCE [LARGE SCALE GENOMIC DNA]</scope>
    <source>
        <strain evidence="1 2">WH 0003</strain>
    </source>
</reference>
<dbReference type="AlphaFoldDB" id="G5IY22"/>
<accession>G5IY22</accession>
<dbReference type="EMBL" id="AESD01000025">
    <property type="protein sequence ID" value="EHJ15161.1"/>
    <property type="molecule type" value="Genomic_DNA"/>
</dbReference>
<gene>
    <name evidence="1" type="ORF">CWATWH0003_0179</name>
</gene>
<evidence type="ECO:0000313" key="2">
    <source>
        <dbReference type="Proteomes" id="UP000003477"/>
    </source>
</evidence>
<dbReference type="RefSeq" id="WP_007308857.1">
    <property type="nucleotide sequence ID" value="NZ_CAWLMR010001102.1"/>
</dbReference>
<dbReference type="PATRIC" id="fig|423471.3.peg.164"/>